<reference evidence="1 2" key="1">
    <citation type="submission" date="2016-10" db="EMBL/GenBank/DDBJ databases">
        <authorList>
            <person name="de Groot N.N."/>
        </authorList>
    </citation>
    <scope>NUCLEOTIDE SEQUENCE [LARGE SCALE GENOMIC DNA]</scope>
    <source>
        <strain evidence="1 2">DSM 1801</strain>
    </source>
</reference>
<accession>A0A1I0CY02</accession>
<proteinExistence type="predicted"/>
<dbReference type="OrthoDB" id="9807021at2"/>
<dbReference type="AlphaFoldDB" id="A0A1I0CY02"/>
<evidence type="ECO:0000313" key="1">
    <source>
        <dbReference type="EMBL" id="SET24641.1"/>
    </source>
</evidence>
<organism evidence="1 2">
    <name type="scientific">[Clostridium] polysaccharolyticum</name>
    <dbReference type="NCBI Taxonomy" id="29364"/>
    <lineage>
        <taxon>Bacteria</taxon>
        <taxon>Bacillati</taxon>
        <taxon>Bacillota</taxon>
        <taxon>Clostridia</taxon>
        <taxon>Lachnospirales</taxon>
        <taxon>Lachnospiraceae</taxon>
    </lineage>
</organism>
<evidence type="ECO:0008006" key="3">
    <source>
        <dbReference type="Google" id="ProtNLM"/>
    </source>
</evidence>
<keyword evidence="2" id="KW-1185">Reference proteome</keyword>
<dbReference type="Proteomes" id="UP000199800">
    <property type="component" value="Unassembled WGS sequence"/>
</dbReference>
<protein>
    <recommendedName>
        <fullName evidence="3">GAF domain-containing protein</fullName>
    </recommendedName>
</protein>
<evidence type="ECO:0000313" key="2">
    <source>
        <dbReference type="Proteomes" id="UP000199800"/>
    </source>
</evidence>
<dbReference type="RefSeq" id="WP_092477908.1">
    <property type="nucleotide sequence ID" value="NZ_FOHN01000012.1"/>
</dbReference>
<dbReference type="EMBL" id="FOHN01000012">
    <property type="protein sequence ID" value="SET24641.1"/>
    <property type="molecule type" value="Genomic_DNA"/>
</dbReference>
<dbReference type="STRING" id="29364.SAMN04487772_11213"/>
<gene>
    <name evidence="1" type="ORF">SAMN04487772_11213</name>
</gene>
<name>A0A1I0CY02_9FIRM</name>
<sequence>MNVLLENLIEVAPLFAEVLQQDVAIAISDMEQYLAFYETDTLKYPFPVGTKIKEAGFDYIIDEIYRTGEPVVDIVSREVTGSVDIKTIIAPVMDQGEMVGCISLSINIEKEAEFDNYASMLRMSVNAANKSIHNAGRKDLHTKQFEKMKGQLHDTL</sequence>